<comment type="caution">
    <text evidence="1">The sequence shown here is derived from an EMBL/GenBank/DDBJ whole genome shotgun (WGS) entry which is preliminary data.</text>
</comment>
<proteinExistence type="predicted"/>
<accession>A0ABD2YS38</accession>
<keyword evidence="2" id="KW-1185">Reference proteome</keyword>
<organism evidence="1 2">
    <name type="scientific">Cinchona calisaya</name>
    <dbReference type="NCBI Taxonomy" id="153742"/>
    <lineage>
        <taxon>Eukaryota</taxon>
        <taxon>Viridiplantae</taxon>
        <taxon>Streptophyta</taxon>
        <taxon>Embryophyta</taxon>
        <taxon>Tracheophyta</taxon>
        <taxon>Spermatophyta</taxon>
        <taxon>Magnoliopsida</taxon>
        <taxon>eudicotyledons</taxon>
        <taxon>Gunneridae</taxon>
        <taxon>Pentapetalae</taxon>
        <taxon>asterids</taxon>
        <taxon>lamiids</taxon>
        <taxon>Gentianales</taxon>
        <taxon>Rubiaceae</taxon>
        <taxon>Cinchonoideae</taxon>
        <taxon>Cinchoneae</taxon>
        <taxon>Cinchona</taxon>
    </lineage>
</organism>
<gene>
    <name evidence="1" type="ORF">ACH5RR_029602</name>
</gene>
<reference evidence="1 2" key="1">
    <citation type="submission" date="2024-11" db="EMBL/GenBank/DDBJ databases">
        <title>A near-complete genome assembly of Cinchona calisaya.</title>
        <authorList>
            <person name="Lian D.C."/>
            <person name="Zhao X.W."/>
            <person name="Wei L."/>
        </authorList>
    </citation>
    <scope>NUCLEOTIDE SEQUENCE [LARGE SCALE GENOMIC DNA]</scope>
    <source>
        <tissue evidence="1">Nenye</tissue>
    </source>
</reference>
<evidence type="ECO:0000313" key="2">
    <source>
        <dbReference type="Proteomes" id="UP001630127"/>
    </source>
</evidence>
<dbReference type="AlphaFoldDB" id="A0ABD2YS38"/>
<name>A0ABD2YS38_9GENT</name>
<sequence>MGSFSKCFRGSKVSGLAPSFFCQNMVDWLAMISNPLEIITLMPSRIYCEIWKARNKDFFNGVILSVDQVIFQINSWLFDISRVNPFTLASGSIPLSIATSFPPKHRVLTSLCMDSASKEVLQSQCRWHSNWKPGPSRGEGIFRDNYKVSIFGYSVF</sequence>
<dbReference type="Proteomes" id="UP001630127">
    <property type="component" value="Unassembled WGS sequence"/>
</dbReference>
<evidence type="ECO:0000313" key="1">
    <source>
        <dbReference type="EMBL" id="KAL3510201.1"/>
    </source>
</evidence>
<protein>
    <submittedName>
        <fullName evidence="1">Uncharacterized protein</fullName>
    </submittedName>
</protein>
<dbReference type="EMBL" id="JBJUIK010000012">
    <property type="protein sequence ID" value="KAL3510201.1"/>
    <property type="molecule type" value="Genomic_DNA"/>
</dbReference>